<dbReference type="HOGENOM" id="CLU_2512752_0_0_1"/>
<dbReference type="VEuPathDB" id="FungiDB:GGTG_14227"/>
<reference evidence="2" key="5">
    <citation type="submission" date="2018-04" db="UniProtKB">
        <authorList>
            <consortium name="EnsemblFungi"/>
        </authorList>
    </citation>
    <scope>IDENTIFICATION</scope>
    <source>
        <strain evidence="2">R3-111a-1</strain>
    </source>
</reference>
<sequence>MGEQWVGPVEAAAGAAAVEMLRLRKEPVSAGWKGARVATAALSAAAVETIIDKRGSSNKWLVAKAAVAGLLVNRAVNGSRRSRDY</sequence>
<reference evidence="2" key="4">
    <citation type="journal article" date="2015" name="G3 (Bethesda)">
        <title>Genome sequences of three phytopathogenic species of the Magnaporthaceae family of fungi.</title>
        <authorList>
            <person name="Okagaki L.H."/>
            <person name="Nunes C.C."/>
            <person name="Sailsbery J."/>
            <person name="Clay B."/>
            <person name="Brown D."/>
            <person name="John T."/>
            <person name="Oh Y."/>
            <person name="Young N."/>
            <person name="Fitzgerald M."/>
            <person name="Haas B.J."/>
            <person name="Zeng Q."/>
            <person name="Young S."/>
            <person name="Adiconis X."/>
            <person name="Fan L."/>
            <person name="Levin J.Z."/>
            <person name="Mitchell T.K."/>
            <person name="Okubara P.A."/>
            <person name="Farman M.L."/>
            <person name="Kohn L.M."/>
            <person name="Birren B."/>
            <person name="Ma L.-J."/>
            <person name="Dean R.A."/>
        </authorList>
    </citation>
    <scope>NUCLEOTIDE SEQUENCE</scope>
    <source>
        <strain evidence="2">R3-111a-1</strain>
    </source>
</reference>
<evidence type="ECO:0000313" key="3">
    <source>
        <dbReference type="Proteomes" id="UP000006039"/>
    </source>
</evidence>
<dbReference type="AlphaFoldDB" id="J3PKZ8"/>
<dbReference type="RefSeq" id="XP_009230418.1">
    <property type="nucleotide sequence ID" value="XM_009232154.1"/>
</dbReference>
<protein>
    <submittedName>
        <fullName evidence="1 2">Uncharacterized protein</fullName>
    </submittedName>
</protein>
<evidence type="ECO:0000313" key="2">
    <source>
        <dbReference type="EnsemblFungi" id="EJT68194"/>
    </source>
</evidence>
<name>J3PKZ8_GAET3</name>
<keyword evidence="3" id="KW-1185">Reference proteome</keyword>
<dbReference type="Proteomes" id="UP000006039">
    <property type="component" value="Unassembled WGS sequence"/>
</dbReference>
<dbReference type="EMBL" id="GL385580">
    <property type="protein sequence ID" value="EJT68194.1"/>
    <property type="molecule type" value="Genomic_DNA"/>
</dbReference>
<reference evidence="1" key="2">
    <citation type="submission" date="2010-07" db="EMBL/GenBank/DDBJ databases">
        <authorList>
            <consortium name="The Broad Institute Genome Sequencing Platform"/>
            <consortium name="Broad Institute Genome Sequencing Center for Infectious Disease"/>
            <person name="Ma L.-J."/>
            <person name="Dead R."/>
            <person name="Young S."/>
            <person name="Zeng Q."/>
            <person name="Koehrsen M."/>
            <person name="Alvarado L."/>
            <person name="Berlin A."/>
            <person name="Chapman S.B."/>
            <person name="Chen Z."/>
            <person name="Freedman E."/>
            <person name="Gellesch M."/>
            <person name="Goldberg J."/>
            <person name="Griggs A."/>
            <person name="Gujja S."/>
            <person name="Heilman E.R."/>
            <person name="Heiman D."/>
            <person name="Hepburn T."/>
            <person name="Howarth C."/>
            <person name="Jen D."/>
            <person name="Larson L."/>
            <person name="Mehta T."/>
            <person name="Neiman D."/>
            <person name="Pearson M."/>
            <person name="Roberts A."/>
            <person name="Saif S."/>
            <person name="Shea T."/>
            <person name="Shenoy N."/>
            <person name="Sisk P."/>
            <person name="Stolte C."/>
            <person name="Sykes S."/>
            <person name="Walk T."/>
            <person name="White J."/>
            <person name="Yandava C."/>
            <person name="Haas B."/>
            <person name="Nusbaum C."/>
            <person name="Birren B."/>
        </authorList>
    </citation>
    <scope>NUCLEOTIDE SEQUENCE</scope>
    <source>
        <strain evidence="1">R3-111a-1</strain>
    </source>
</reference>
<reference evidence="3" key="1">
    <citation type="submission" date="2010-07" db="EMBL/GenBank/DDBJ databases">
        <title>The genome sequence of Gaeumannomyces graminis var. tritici strain R3-111a-1.</title>
        <authorList>
            <consortium name="The Broad Institute Genome Sequencing Platform"/>
            <person name="Ma L.-J."/>
            <person name="Dead R."/>
            <person name="Young S."/>
            <person name="Zeng Q."/>
            <person name="Koehrsen M."/>
            <person name="Alvarado L."/>
            <person name="Berlin A."/>
            <person name="Chapman S.B."/>
            <person name="Chen Z."/>
            <person name="Freedman E."/>
            <person name="Gellesch M."/>
            <person name="Goldberg J."/>
            <person name="Griggs A."/>
            <person name="Gujja S."/>
            <person name="Heilman E.R."/>
            <person name="Heiman D."/>
            <person name="Hepburn T."/>
            <person name="Howarth C."/>
            <person name="Jen D."/>
            <person name="Larson L."/>
            <person name="Mehta T."/>
            <person name="Neiman D."/>
            <person name="Pearson M."/>
            <person name="Roberts A."/>
            <person name="Saif S."/>
            <person name="Shea T."/>
            <person name="Shenoy N."/>
            <person name="Sisk P."/>
            <person name="Stolte C."/>
            <person name="Sykes S."/>
            <person name="Walk T."/>
            <person name="White J."/>
            <person name="Yandava C."/>
            <person name="Haas B."/>
            <person name="Nusbaum C."/>
            <person name="Birren B."/>
        </authorList>
    </citation>
    <scope>NUCLEOTIDE SEQUENCE [LARGE SCALE GENOMIC DNA]</scope>
    <source>
        <strain evidence="3">R3-111a-1</strain>
    </source>
</reference>
<gene>
    <name evidence="2" type="primary">20354685</name>
    <name evidence="1" type="ORF">GGTG_14227</name>
</gene>
<evidence type="ECO:0000313" key="1">
    <source>
        <dbReference type="EMBL" id="EJT68194.1"/>
    </source>
</evidence>
<organism evidence="1">
    <name type="scientific">Gaeumannomyces tritici (strain R3-111a-1)</name>
    <name type="common">Wheat and barley take-all root rot fungus</name>
    <name type="synonym">Gaeumannomyces graminis var. tritici</name>
    <dbReference type="NCBI Taxonomy" id="644352"/>
    <lineage>
        <taxon>Eukaryota</taxon>
        <taxon>Fungi</taxon>
        <taxon>Dikarya</taxon>
        <taxon>Ascomycota</taxon>
        <taxon>Pezizomycotina</taxon>
        <taxon>Sordariomycetes</taxon>
        <taxon>Sordariomycetidae</taxon>
        <taxon>Magnaporthales</taxon>
        <taxon>Magnaporthaceae</taxon>
        <taxon>Gaeumannomyces</taxon>
    </lineage>
</organism>
<proteinExistence type="predicted"/>
<dbReference type="GeneID" id="20354685"/>
<reference evidence="1" key="3">
    <citation type="submission" date="2010-09" db="EMBL/GenBank/DDBJ databases">
        <title>Annotation of Gaeumannomyces graminis var. tritici R3-111a-1.</title>
        <authorList>
            <consortium name="The Broad Institute Genome Sequencing Platform"/>
            <person name="Ma L.-J."/>
            <person name="Dead R."/>
            <person name="Young S.K."/>
            <person name="Zeng Q."/>
            <person name="Gargeya S."/>
            <person name="Fitzgerald M."/>
            <person name="Haas B."/>
            <person name="Abouelleil A."/>
            <person name="Alvarado L."/>
            <person name="Arachchi H.M."/>
            <person name="Berlin A."/>
            <person name="Brown A."/>
            <person name="Chapman S.B."/>
            <person name="Chen Z."/>
            <person name="Dunbar C."/>
            <person name="Freedman E."/>
            <person name="Gearin G."/>
            <person name="Gellesch M."/>
            <person name="Goldberg J."/>
            <person name="Griggs A."/>
            <person name="Gujja S."/>
            <person name="Heiman D."/>
            <person name="Howarth C."/>
            <person name="Larson L."/>
            <person name="Lui A."/>
            <person name="MacDonald P.J.P."/>
            <person name="Mehta T."/>
            <person name="Montmayeur A."/>
            <person name="Murphy C."/>
            <person name="Neiman D."/>
            <person name="Pearson M."/>
            <person name="Priest M."/>
            <person name="Roberts A."/>
            <person name="Saif S."/>
            <person name="Shea T."/>
            <person name="Shenoy N."/>
            <person name="Sisk P."/>
            <person name="Stolte C."/>
            <person name="Sykes S."/>
            <person name="Yandava C."/>
            <person name="Wortman J."/>
            <person name="Nusbaum C."/>
            <person name="Birren B."/>
        </authorList>
    </citation>
    <scope>NUCLEOTIDE SEQUENCE</scope>
    <source>
        <strain evidence="1">R3-111a-1</strain>
    </source>
</reference>
<accession>J3PKZ8</accession>
<dbReference type="EnsemblFungi" id="EJT68194">
    <property type="protein sequence ID" value="EJT68194"/>
    <property type="gene ID" value="GGTG_14227"/>
</dbReference>